<sequence length="670" mass="75176">IGIIFLLFMKFPFFSKNSGKEESFLGLFLKEEEGIAIIMARQQGKIVIKEREKFQYTNGWENLTEDVDETLFKLEKELNTQVVKTIFFVYSHLVDDRTSDIKKPYLSKIKELVKNLELEVLGYIECFEAVSFYLEKKEEVLLTAVLLELDKSQLSVFVYKGGKVSYRKVLARTDNIINDFLSGIEGIKGRAMLPSRMILYDSNDIDEAATKIVSHRFGEDYFIQIPKIDILKEEEVIEGLINVFEGQIKSKEPTASEENEIPTKESFGFVMGEDVTEVNDMKEEKPKKRLKIAVFSKLPVINLSKFSLKGKTAAILGAVIIGLSLGLNEYFFHRAQLTIYLPSQTIKKTIEETINYKVASLSADFTETTTTTGKKEIGDKAKGSVNIHNFDDNEKIFSKGTTLEAAGLQFILDGDVKVASSTLAADGSAKLPGKSAGSITAVNIGTESNLSKNQRFKIGNLVTSDFFAINESPLSGGTKKEIRTVAKVDQDKLEKSILDKAKNQMKTPSSSKEEAIIPDLFEIVLTARKFSKEVSEEGDSLTLNTKAKTTYFSYNKANLNKKILNGLKKDLKQGYQVEESNLNFKITNTEINDDNLLSLKLDVNSRAVREFNQEDISEKIVGKSKSQLELILKSGSDIQGYDVVINEPLPFLKNFLPFLKKNIFLKISSL</sequence>
<dbReference type="AlphaFoldDB" id="A0A2M8F2N3"/>
<protein>
    <recommendedName>
        <fullName evidence="3">Baseplate protein J-like domain-containing protein</fullName>
    </recommendedName>
</protein>
<reference evidence="2" key="1">
    <citation type="submission" date="2017-09" db="EMBL/GenBank/DDBJ databases">
        <title>Depth-based differentiation of microbial function through sediment-hosted aquifers and enrichment of novel symbionts in the deep terrestrial subsurface.</title>
        <authorList>
            <person name="Probst A.J."/>
            <person name="Ladd B."/>
            <person name="Jarett J.K."/>
            <person name="Geller-Mcgrath D.E."/>
            <person name="Sieber C.M.K."/>
            <person name="Emerson J.B."/>
            <person name="Anantharaman K."/>
            <person name="Thomas B.C."/>
            <person name="Malmstrom R."/>
            <person name="Stieglmeier M."/>
            <person name="Klingl A."/>
            <person name="Woyke T."/>
            <person name="Ryan C.M."/>
            <person name="Banfield J.F."/>
        </authorList>
    </citation>
    <scope>NUCLEOTIDE SEQUENCE [LARGE SCALE GENOMIC DNA]</scope>
</reference>
<feature type="non-terminal residue" evidence="1">
    <location>
        <position position="1"/>
    </location>
</feature>
<organism evidence="1 2">
    <name type="scientific">Candidatus Roizmanbacteria bacterium CG_4_9_14_0_2_um_filter_36_12</name>
    <dbReference type="NCBI Taxonomy" id="1974837"/>
    <lineage>
        <taxon>Bacteria</taxon>
        <taxon>Candidatus Roizmaniibacteriota</taxon>
    </lineage>
</organism>
<evidence type="ECO:0000313" key="1">
    <source>
        <dbReference type="EMBL" id="PJC33528.1"/>
    </source>
</evidence>
<evidence type="ECO:0000313" key="2">
    <source>
        <dbReference type="Proteomes" id="UP000229777"/>
    </source>
</evidence>
<name>A0A2M8F2N3_9BACT</name>
<dbReference type="Proteomes" id="UP000229777">
    <property type="component" value="Unassembled WGS sequence"/>
</dbReference>
<evidence type="ECO:0008006" key="3">
    <source>
        <dbReference type="Google" id="ProtNLM"/>
    </source>
</evidence>
<accession>A0A2M8F2N3</accession>
<dbReference type="EMBL" id="PFSA01000007">
    <property type="protein sequence ID" value="PJC33528.1"/>
    <property type="molecule type" value="Genomic_DNA"/>
</dbReference>
<comment type="caution">
    <text evidence="1">The sequence shown here is derived from an EMBL/GenBank/DDBJ whole genome shotgun (WGS) entry which is preliminary data.</text>
</comment>
<proteinExistence type="predicted"/>
<gene>
    <name evidence="1" type="ORF">CO049_00320</name>
</gene>